<evidence type="ECO:0000256" key="3">
    <source>
        <dbReference type="ARBA" id="ARBA00022514"/>
    </source>
</evidence>
<dbReference type="SMART" id="SM00199">
    <property type="entry name" value="SCY"/>
    <property type="match status" value="1"/>
</dbReference>
<evidence type="ECO:0000313" key="13">
    <source>
        <dbReference type="Proteomes" id="UP000472264"/>
    </source>
</evidence>
<evidence type="ECO:0000256" key="5">
    <source>
        <dbReference type="ARBA" id="ARBA00022729"/>
    </source>
</evidence>
<organism evidence="12 13">
    <name type="scientific">Echeneis naucrates</name>
    <name type="common">Live sharksucker</name>
    <dbReference type="NCBI Taxonomy" id="173247"/>
    <lineage>
        <taxon>Eukaryota</taxon>
        <taxon>Metazoa</taxon>
        <taxon>Chordata</taxon>
        <taxon>Craniata</taxon>
        <taxon>Vertebrata</taxon>
        <taxon>Euteleostomi</taxon>
        <taxon>Actinopterygii</taxon>
        <taxon>Neopterygii</taxon>
        <taxon>Teleostei</taxon>
        <taxon>Neoteleostei</taxon>
        <taxon>Acanthomorphata</taxon>
        <taxon>Carangaria</taxon>
        <taxon>Carangiformes</taxon>
        <taxon>Echeneidae</taxon>
        <taxon>Echeneis</taxon>
    </lineage>
</organism>
<dbReference type="GO" id="GO:0005615">
    <property type="term" value="C:extracellular space"/>
    <property type="evidence" value="ECO:0007669"/>
    <property type="project" value="UniProtKB-KW"/>
</dbReference>
<accession>A0A665V9F2</accession>
<dbReference type="Proteomes" id="UP000472264">
    <property type="component" value="Chromosome 24"/>
</dbReference>
<sequence length="128" mass="14198">MIKARGCERSGQRDKTLTESHSDETTTVMMMMMMMKNPAVLVLCTVLISSLAILATQSTAGPDSCCFQFIAKPLSKKKVVSYTYTNMLCPVKAVVFKMASNHEICADPSQEWVKRITVVKKVGNRESN</sequence>
<dbReference type="Pfam" id="PF00048">
    <property type="entry name" value="IL8"/>
    <property type="match status" value="1"/>
</dbReference>
<dbReference type="InParanoid" id="A0A665V9F2"/>
<reference evidence="12" key="1">
    <citation type="submission" date="2021-04" db="EMBL/GenBank/DDBJ databases">
        <authorList>
            <consortium name="Wellcome Sanger Institute Data Sharing"/>
        </authorList>
    </citation>
    <scope>NUCLEOTIDE SEQUENCE [LARGE SCALE GENOMIC DNA]</scope>
</reference>
<dbReference type="SUPFAM" id="SSF54117">
    <property type="entry name" value="Interleukin 8-like chemokines"/>
    <property type="match status" value="1"/>
</dbReference>
<proteinExistence type="inferred from homology"/>
<keyword evidence="5" id="KW-0732">Signal</keyword>
<dbReference type="Gene3D" id="2.40.50.40">
    <property type="match status" value="1"/>
</dbReference>
<gene>
    <name evidence="12" type="primary">LOC115037451</name>
</gene>
<feature type="domain" description="Chemokine interleukin-8-like" evidence="11">
    <location>
        <begin position="62"/>
        <end position="120"/>
    </location>
</feature>
<keyword evidence="6" id="KW-1015">Disulfide bond</keyword>
<dbReference type="InterPro" id="IPR036048">
    <property type="entry name" value="Interleukin_8-like_sf"/>
</dbReference>
<dbReference type="PANTHER" id="PTHR12015">
    <property type="entry name" value="SMALL INDUCIBLE CYTOKINE A"/>
    <property type="match status" value="1"/>
</dbReference>
<keyword evidence="4 9" id="KW-0964">Secreted</keyword>
<evidence type="ECO:0000259" key="11">
    <source>
        <dbReference type="SMART" id="SM00199"/>
    </source>
</evidence>
<evidence type="ECO:0000256" key="10">
    <source>
        <dbReference type="SAM" id="MobiDB-lite"/>
    </source>
</evidence>
<evidence type="ECO:0000256" key="4">
    <source>
        <dbReference type="ARBA" id="ARBA00022525"/>
    </source>
</evidence>
<dbReference type="Ensembl" id="ENSENLT00000029189.1">
    <property type="protein sequence ID" value="ENSENLP00000028339.1"/>
    <property type="gene ID" value="ENSENLG00000012652.1"/>
</dbReference>
<dbReference type="InterPro" id="IPR000827">
    <property type="entry name" value="Chemokine_CC_CS"/>
</dbReference>
<evidence type="ECO:0000256" key="9">
    <source>
        <dbReference type="RuleBase" id="RU361150"/>
    </source>
</evidence>
<dbReference type="InterPro" id="IPR001811">
    <property type="entry name" value="Chemokine_IL8-like_dom"/>
</dbReference>
<evidence type="ECO:0000256" key="6">
    <source>
        <dbReference type="ARBA" id="ARBA00023157"/>
    </source>
</evidence>
<dbReference type="GO" id="GO:0008009">
    <property type="term" value="F:chemokine activity"/>
    <property type="evidence" value="ECO:0007669"/>
    <property type="project" value="InterPro"/>
</dbReference>
<keyword evidence="13" id="KW-1185">Reference proteome</keyword>
<reference evidence="12" key="3">
    <citation type="submission" date="2025-09" db="UniProtKB">
        <authorList>
            <consortium name="Ensembl"/>
        </authorList>
    </citation>
    <scope>IDENTIFICATION</scope>
</reference>
<protein>
    <recommendedName>
        <fullName evidence="9">C-C motif chemokine</fullName>
    </recommendedName>
</protein>
<dbReference type="CDD" id="cd00272">
    <property type="entry name" value="Chemokine_CC"/>
    <property type="match status" value="1"/>
</dbReference>
<dbReference type="GO" id="GO:0006955">
    <property type="term" value="P:immune response"/>
    <property type="evidence" value="ECO:0007669"/>
    <property type="project" value="InterPro"/>
</dbReference>
<dbReference type="OMA" id="TQQWVKK"/>
<dbReference type="AlphaFoldDB" id="A0A665V9F2"/>
<dbReference type="InterPro" id="IPR039809">
    <property type="entry name" value="Chemokine_b/g/d"/>
</dbReference>
<comment type="subcellular location">
    <subcellularLocation>
        <location evidence="1 9">Secreted</location>
    </subcellularLocation>
</comment>
<name>A0A665V9F2_ECHNA</name>
<evidence type="ECO:0000256" key="2">
    <source>
        <dbReference type="ARBA" id="ARBA00010868"/>
    </source>
</evidence>
<comment type="function">
    <text evidence="7">Monokine with inflammatory and chemokinetic properties. Binds to CCR1, CCR4 and CCR5. One of the major HIV-suppressive factors produced by CD8+ T-cells. Recombinant MIP-1-alpha induces a dose-dependent inhibition of different strains of HIV-1, HIV-2, and simian immunodeficiency virus (SIV).</text>
</comment>
<dbReference type="PANTHER" id="PTHR12015:SF183">
    <property type="entry name" value="C-C MOTIF CHEMOKINE 3"/>
    <property type="match status" value="1"/>
</dbReference>
<evidence type="ECO:0000256" key="7">
    <source>
        <dbReference type="ARBA" id="ARBA00044740"/>
    </source>
</evidence>
<comment type="similarity">
    <text evidence="2 9">Belongs to the intercrine beta (chemokine CC) family.</text>
</comment>
<dbReference type="PROSITE" id="PS00472">
    <property type="entry name" value="SMALL_CYTOKINES_CC"/>
    <property type="match status" value="1"/>
</dbReference>
<evidence type="ECO:0000256" key="8">
    <source>
        <dbReference type="ARBA" id="ARBA00046726"/>
    </source>
</evidence>
<keyword evidence="3 9" id="KW-0202">Cytokine</keyword>
<reference evidence="12" key="2">
    <citation type="submission" date="2025-08" db="UniProtKB">
        <authorList>
            <consortium name="Ensembl"/>
        </authorList>
    </citation>
    <scope>IDENTIFICATION</scope>
</reference>
<keyword evidence="9" id="KW-0145">Chemotaxis</keyword>
<comment type="subunit">
    <text evidence="8">Self-associates. Also heterodimer of MIP-1-alpha(4-69) and MIP-1-beta(3-69). Interacts with CCR1.</text>
</comment>
<evidence type="ECO:0000313" key="12">
    <source>
        <dbReference type="Ensembl" id="ENSENLP00000028339.1"/>
    </source>
</evidence>
<feature type="region of interest" description="Disordered" evidence="10">
    <location>
        <begin position="1"/>
        <end position="21"/>
    </location>
</feature>
<evidence type="ECO:0000256" key="1">
    <source>
        <dbReference type="ARBA" id="ARBA00004613"/>
    </source>
</evidence>